<keyword evidence="3 5" id="KW-0472">Membrane</keyword>
<feature type="domain" description="Major facilitator superfamily (MFS) profile" evidence="6">
    <location>
        <begin position="1"/>
        <end position="384"/>
    </location>
</feature>
<evidence type="ECO:0000256" key="2">
    <source>
        <dbReference type="ARBA" id="ARBA00022989"/>
    </source>
</evidence>
<evidence type="ECO:0000256" key="4">
    <source>
        <dbReference type="SAM" id="MobiDB-lite"/>
    </source>
</evidence>
<reference evidence="7" key="1">
    <citation type="submission" date="2016-04" db="EMBL/GenBank/DDBJ databases">
        <authorList>
            <person name="Evans L.H."/>
            <person name="Alamgir A."/>
            <person name="Owens N."/>
            <person name="Weber N.D."/>
            <person name="Virtaneva K."/>
            <person name="Barbian K."/>
            <person name="Babar A."/>
            <person name="Rosenke K."/>
        </authorList>
    </citation>
    <scope>NUCLEOTIDE SEQUENCE</scope>
    <source>
        <strain evidence="7">86</strain>
    </source>
</reference>
<feature type="compositionally biased region" description="Basic and acidic residues" evidence="4">
    <location>
        <begin position="387"/>
        <end position="403"/>
    </location>
</feature>
<evidence type="ECO:0000256" key="3">
    <source>
        <dbReference type="ARBA" id="ARBA00023136"/>
    </source>
</evidence>
<feature type="transmembrane region" description="Helical" evidence="5">
    <location>
        <begin position="331"/>
        <end position="352"/>
    </location>
</feature>
<name>A0A212KFE9_9DELT</name>
<feature type="transmembrane region" description="Helical" evidence="5">
    <location>
        <begin position="244"/>
        <end position="261"/>
    </location>
</feature>
<accession>A0A212KFE9</accession>
<feature type="transmembrane region" description="Helical" evidence="5">
    <location>
        <begin position="219"/>
        <end position="238"/>
    </location>
</feature>
<feature type="region of interest" description="Disordered" evidence="4">
    <location>
        <begin position="386"/>
        <end position="409"/>
    </location>
</feature>
<dbReference type="AlphaFoldDB" id="A0A212KFE9"/>
<feature type="transmembrane region" description="Helical" evidence="5">
    <location>
        <begin position="161"/>
        <end position="181"/>
    </location>
</feature>
<organism evidence="7">
    <name type="scientific">uncultured delta proteobacterium</name>
    <dbReference type="NCBI Taxonomy" id="34034"/>
    <lineage>
        <taxon>Bacteria</taxon>
        <taxon>Deltaproteobacteria</taxon>
        <taxon>environmental samples</taxon>
    </lineage>
</organism>
<dbReference type="Gene3D" id="1.20.1250.20">
    <property type="entry name" value="MFS general substrate transporter like domains"/>
    <property type="match status" value="2"/>
</dbReference>
<evidence type="ECO:0000259" key="6">
    <source>
        <dbReference type="PROSITE" id="PS50850"/>
    </source>
</evidence>
<sequence length="409" mass="42476">MRYNRYSVLTMACHVCTDINQGALPALLPFLVLHKDISYASAAGLIFAANSMSSVVQPLFGYLGDRVSWPWLMGLGAFLAGGGLALVGFLDSYWSIFAAVAVSGIGVALFHPEGGRVANLAAGDRKGAGIAIFSVGGNIGFALGPVIASVALATMGLKGTIVFLIPAVAMAAVILASLGGLNRLAAESRRGKTGGKHAPAKDDWKSFFKVSACLTSRSVVAYGLTTFIPLYFAVVLLLPEASASATLTLYSVMTAVATLLGGQAADRFGFSRVIKGGFVFLVPLMLIFPLIGNVPLAIFLLVPIALAINTPQAAMIALGQKFMSNHIGTSSGIMFGLAVSIGGMVAPGIGWIGDRYGLTMAMYAVASFAVLTMLLALLIPGSPRAVENPKQHPVDDAQPRPEPDNTASR</sequence>
<dbReference type="PANTHER" id="PTHR43129:SF1">
    <property type="entry name" value="FOSMIDOMYCIN RESISTANCE PROTEIN"/>
    <property type="match status" value="1"/>
</dbReference>
<keyword evidence="2 5" id="KW-1133">Transmembrane helix</keyword>
<dbReference type="PROSITE" id="PS50850">
    <property type="entry name" value="MFS"/>
    <property type="match status" value="1"/>
</dbReference>
<gene>
    <name evidence="7" type="ORF">KL86DPRO_60171</name>
</gene>
<evidence type="ECO:0000313" key="7">
    <source>
        <dbReference type="EMBL" id="SBW10464.1"/>
    </source>
</evidence>
<dbReference type="GO" id="GO:0022857">
    <property type="term" value="F:transmembrane transporter activity"/>
    <property type="evidence" value="ECO:0007669"/>
    <property type="project" value="InterPro"/>
</dbReference>
<feature type="transmembrane region" description="Helical" evidence="5">
    <location>
        <begin position="130"/>
        <end position="155"/>
    </location>
</feature>
<feature type="transmembrane region" description="Helical" evidence="5">
    <location>
        <begin position="297"/>
        <end position="319"/>
    </location>
</feature>
<dbReference type="InterPro" id="IPR011701">
    <property type="entry name" value="MFS"/>
</dbReference>
<feature type="transmembrane region" description="Helical" evidence="5">
    <location>
        <begin position="93"/>
        <end position="110"/>
    </location>
</feature>
<proteinExistence type="predicted"/>
<evidence type="ECO:0000256" key="5">
    <source>
        <dbReference type="SAM" id="Phobius"/>
    </source>
</evidence>
<feature type="transmembrane region" description="Helical" evidence="5">
    <location>
        <begin position="68"/>
        <end position="87"/>
    </location>
</feature>
<dbReference type="GO" id="GO:0005886">
    <property type="term" value="C:plasma membrane"/>
    <property type="evidence" value="ECO:0007669"/>
    <property type="project" value="TreeGrafter"/>
</dbReference>
<feature type="transmembrane region" description="Helical" evidence="5">
    <location>
        <begin position="273"/>
        <end position="291"/>
    </location>
</feature>
<dbReference type="Pfam" id="PF07690">
    <property type="entry name" value="MFS_1"/>
    <property type="match status" value="1"/>
</dbReference>
<feature type="transmembrane region" description="Helical" evidence="5">
    <location>
        <begin position="358"/>
        <end position="379"/>
    </location>
</feature>
<evidence type="ECO:0000256" key="1">
    <source>
        <dbReference type="ARBA" id="ARBA00022692"/>
    </source>
</evidence>
<dbReference type="PANTHER" id="PTHR43129">
    <property type="entry name" value="FOSMIDOMYCIN RESISTANCE PROTEIN"/>
    <property type="match status" value="1"/>
</dbReference>
<dbReference type="CDD" id="cd17478">
    <property type="entry name" value="MFS_FsR"/>
    <property type="match status" value="1"/>
</dbReference>
<protein>
    <recommendedName>
        <fullName evidence="6">Major facilitator superfamily (MFS) profile domain-containing protein</fullName>
    </recommendedName>
</protein>
<dbReference type="InterPro" id="IPR036259">
    <property type="entry name" value="MFS_trans_sf"/>
</dbReference>
<dbReference type="SUPFAM" id="SSF103473">
    <property type="entry name" value="MFS general substrate transporter"/>
    <property type="match status" value="1"/>
</dbReference>
<keyword evidence="1 5" id="KW-0812">Transmembrane</keyword>
<dbReference type="InterPro" id="IPR020846">
    <property type="entry name" value="MFS_dom"/>
</dbReference>
<dbReference type="EMBL" id="FLUQ01000006">
    <property type="protein sequence ID" value="SBW10464.1"/>
    <property type="molecule type" value="Genomic_DNA"/>
</dbReference>